<comment type="catalytic activity">
    <reaction evidence="7">
        <text>L-aspartate + L-glutamine + ATP + H2O = L-asparagine + L-glutamate + AMP + diphosphate + H(+)</text>
        <dbReference type="Rhea" id="RHEA:12228"/>
        <dbReference type="ChEBI" id="CHEBI:15377"/>
        <dbReference type="ChEBI" id="CHEBI:15378"/>
        <dbReference type="ChEBI" id="CHEBI:29985"/>
        <dbReference type="ChEBI" id="CHEBI:29991"/>
        <dbReference type="ChEBI" id="CHEBI:30616"/>
        <dbReference type="ChEBI" id="CHEBI:33019"/>
        <dbReference type="ChEBI" id="CHEBI:58048"/>
        <dbReference type="ChEBI" id="CHEBI:58359"/>
        <dbReference type="ChEBI" id="CHEBI:456215"/>
        <dbReference type="EC" id="6.3.5.4"/>
    </reaction>
</comment>
<evidence type="ECO:0000313" key="11">
    <source>
        <dbReference type="EMBL" id="SEH98992.1"/>
    </source>
</evidence>
<evidence type="ECO:0000256" key="8">
    <source>
        <dbReference type="PIRSR" id="PIRSR001589-2"/>
    </source>
</evidence>
<organism evidence="11 12">
    <name type="scientific">Rheinheimera pacifica</name>
    <dbReference type="NCBI Taxonomy" id="173990"/>
    <lineage>
        <taxon>Bacteria</taxon>
        <taxon>Pseudomonadati</taxon>
        <taxon>Pseudomonadota</taxon>
        <taxon>Gammaproteobacteria</taxon>
        <taxon>Chromatiales</taxon>
        <taxon>Chromatiaceae</taxon>
        <taxon>Rheinheimera</taxon>
    </lineage>
</organism>
<evidence type="ECO:0000256" key="5">
    <source>
        <dbReference type="ARBA" id="ARBA00022840"/>
    </source>
</evidence>
<dbReference type="CDD" id="cd01991">
    <property type="entry name" value="Asn_synthase_B_C"/>
    <property type="match status" value="1"/>
</dbReference>
<dbReference type="GO" id="GO:0006529">
    <property type="term" value="P:asparagine biosynthetic process"/>
    <property type="evidence" value="ECO:0007669"/>
    <property type="project" value="InterPro"/>
</dbReference>
<dbReference type="Gene3D" id="3.40.50.620">
    <property type="entry name" value="HUPs"/>
    <property type="match status" value="1"/>
</dbReference>
<proteinExistence type="inferred from homology"/>
<dbReference type="InterPro" id="IPR006426">
    <property type="entry name" value="Asn_synth_AEB"/>
</dbReference>
<evidence type="ECO:0000256" key="3">
    <source>
        <dbReference type="ARBA" id="ARBA00012737"/>
    </source>
</evidence>
<evidence type="ECO:0000256" key="7">
    <source>
        <dbReference type="ARBA" id="ARBA00048741"/>
    </source>
</evidence>
<name>A0A1H6MM96_9GAMM</name>
<dbReference type="InterPro" id="IPR051786">
    <property type="entry name" value="ASN_synthetase/amidase"/>
</dbReference>
<feature type="binding site" evidence="8">
    <location>
        <position position="238"/>
    </location>
    <ligand>
        <name>ATP</name>
        <dbReference type="ChEBI" id="CHEBI:30616"/>
    </ligand>
</feature>
<evidence type="ECO:0000256" key="4">
    <source>
        <dbReference type="ARBA" id="ARBA00022741"/>
    </source>
</evidence>
<dbReference type="InterPro" id="IPR033738">
    <property type="entry name" value="AsnB_N"/>
</dbReference>
<dbReference type="AlphaFoldDB" id="A0A1H6MM96"/>
<dbReference type="SUPFAM" id="SSF56235">
    <property type="entry name" value="N-terminal nucleophile aminohydrolases (Ntn hydrolases)"/>
    <property type="match status" value="1"/>
</dbReference>
<dbReference type="PIRSF" id="PIRSF001589">
    <property type="entry name" value="Asn_synthetase_glu-h"/>
    <property type="match status" value="1"/>
</dbReference>
<sequence>MHSASGRFVVVFNGEIYNFQHLRMQLVRLGKVFYSDSDTEVLLAAIEVWGVENSLKQFVGMFAFALWDKQEKKLFLARDRIGEKPLYYSKSEDGIVFGSQLGALAVHPDVDKEIDRNALGLYLRHGYIPAPHSIYVNTYKLMPGCYLEIAFNRDRLVFSQPKAYWSLEASILSTQSEDKISKPDAALFKLDALINDSVELQSKADVPLGAFLSGGVDSSIVTAYMQSQSSVPVNTFTIGFDDEKFNEAKFAKNIADYLGTNHTEYYINESNLLDVVPTLPDIYDEPFADSSQIPTVIVGALAKKKVSVALSGDGGDELFCGYGRYERTVKRWKSISKVPRTFRSLIGSASTLIPPRYNIAYDRVLSNTPRGLIRTLDYLGCSEFKDFYKRSVSSLENCEQVIKGADGVATVYDKSQLAGDAFYEHMMISDTLQYLPDDILVKVDRAFMSSSLEGRIPLLDHRIAEFAWRVPVDIHRYDGKGKYLLRELLYRKVPKNLIDRPKMGFAIPLADWLRGPLLDWSEQLLSENRLEDDGIFDVKFVSGIWQQHKLHIADWSTLLWSVIMFNAWYEKQ</sequence>
<protein>
    <recommendedName>
        <fullName evidence="3">asparagine synthase (glutamine-hydrolyzing)</fullName>
        <ecNumber evidence="3">6.3.5.4</ecNumber>
    </recommendedName>
</protein>
<feature type="binding site" evidence="8">
    <location>
        <position position="38"/>
    </location>
    <ligand>
        <name>L-glutamine</name>
        <dbReference type="ChEBI" id="CHEBI:58359"/>
    </ligand>
</feature>
<dbReference type="Pfam" id="PF13537">
    <property type="entry name" value="GATase_7"/>
    <property type="match status" value="1"/>
</dbReference>
<dbReference type="EC" id="6.3.5.4" evidence="3"/>
<feature type="domain" description="Glutamine amidotransferase type-2" evidence="10">
    <location>
        <begin position="1"/>
        <end position="152"/>
    </location>
</feature>
<dbReference type="GO" id="GO:0005524">
    <property type="term" value="F:ATP binding"/>
    <property type="evidence" value="ECO:0007669"/>
    <property type="project" value="UniProtKB-KW"/>
</dbReference>
<keyword evidence="5 8" id="KW-0067">ATP-binding</keyword>
<accession>A0A1H6MM96</accession>
<dbReference type="PROSITE" id="PS51278">
    <property type="entry name" value="GATASE_TYPE_2"/>
    <property type="match status" value="1"/>
</dbReference>
<comment type="similarity">
    <text evidence="2">Belongs to the asparagine synthetase family.</text>
</comment>
<evidence type="ECO:0000256" key="6">
    <source>
        <dbReference type="ARBA" id="ARBA00022962"/>
    </source>
</evidence>
<dbReference type="InterPro" id="IPR017932">
    <property type="entry name" value="GATase_2_dom"/>
</dbReference>
<comment type="pathway">
    <text evidence="1">Amino-acid biosynthesis; L-asparagine biosynthesis; L-asparagine from L-aspartate (L-Gln route): step 1/1.</text>
</comment>
<dbReference type="STRING" id="173990.SAMN05660691_02612"/>
<dbReference type="Pfam" id="PF00733">
    <property type="entry name" value="Asn_synthase"/>
    <property type="match status" value="1"/>
</dbReference>
<dbReference type="Gene3D" id="3.60.20.10">
    <property type="entry name" value="Glutamine Phosphoribosylpyrophosphate, subunit 1, domain 1"/>
    <property type="match status" value="1"/>
</dbReference>
<keyword evidence="4 8" id="KW-0547">Nucleotide-binding</keyword>
<dbReference type="PANTHER" id="PTHR43284:SF1">
    <property type="entry name" value="ASPARAGINE SYNTHETASE"/>
    <property type="match status" value="1"/>
</dbReference>
<keyword evidence="6" id="KW-0315">Glutamine amidotransferase</keyword>
<dbReference type="GO" id="GO:0004066">
    <property type="term" value="F:asparagine synthase (glutamine-hydrolyzing) activity"/>
    <property type="evidence" value="ECO:0007669"/>
    <property type="project" value="UniProtKB-EC"/>
</dbReference>
<dbReference type="SUPFAM" id="SSF52402">
    <property type="entry name" value="Adenine nucleotide alpha hydrolases-like"/>
    <property type="match status" value="1"/>
</dbReference>
<dbReference type="GO" id="GO:0005829">
    <property type="term" value="C:cytosol"/>
    <property type="evidence" value="ECO:0007669"/>
    <property type="project" value="TreeGrafter"/>
</dbReference>
<dbReference type="InterPro" id="IPR014729">
    <property type="entry name" value="Rossmann-like_a/b/a_fold"/>
</dbReference>
<feature type="binding site" evidence="8">
    <location>
        <begin position="311"/>
        <end position="312"/>
    </location>
    <ligand>
        <name>ATP</name>
        <dbReference type="ChEBI" id="CHEBI:30616"/>
    </ligand>
</feature>
<reference evidence="12" key="1">
    <citation type="submission" date="2016-10" db="EMBL/GenBank/DDBJ databases">
        <authorList>
            <person name="Varghese N."/>
            <person name="Submissions S."/>
        </authorList>
    </citation>
    <scope>NUCLEOTIDE SEQUENCE [LARGE SCALE GENOMIC DNA]</scope>
    <source>
        <strain evidence="12">DSM 17616</strain>
    </source>
</reference>
<dbReference type="Proteomes" id="UP000199371">
    <property type="component" value="Unassembled WGS sequence"/>
</dbReference>
<feature type="site" description="Important for beta-aspartyl-AMP intermediate formation" evidence="9">
    <location>
        <position position="313"/>
    </location>
</feature>
<dbReference type="InterPro" id="IPR001962">
    <property type="entry name" value="Asn_synthase"/>
</dbReference>
<dbReference type="InterPro" id="IPR029055">
    <property type="entry name" value="Ntn_hydrolases_N"/>
</dbReference>
<keyword evidence="12" id="KW-1185">Reference proteome</keyword>
<evidence type="ECO:0000256" key="1">
    <source>
        <dbReference type="ARBA" id="ARBA00005187"/>
    </source>
</evidence>
<evidence type="ECO:0000256" key="9">
    <source>
        <dbReference type="PIRSR" id="PIRSR001589-3"/>
    </source>
</evidence>
<evidence type="ECO:0000256" key="2">
    <source>
        <dbReference type="ARBA" id="ARBA00005752"/>
    </source>
</evidence>
<dbReference type="CDD" id="cd00712">
    <property type="entry name" value="AsnB"/>
    <property type="match status" value="1"/>
</dbReference>
<dbReference type="EMBL" id="FNXF01000010">
    <property type="protein sequence ID" value="SEH98992.1"/>
    <property type="molecule type" value="Genomic_DNA"/>
</dbReference>
<gene>
    <name evidence="11" type="ORF">SAMN05660691_02612</name>
</gene>
<dbReference type="PANTHER" id="PTHR43284">
    <property type="entry name" value="ASPARAGINE SYNTHETASE (GLUTAMINE-HYDROLYZING)"/>
    <property type="match status" value="1"/>
</dbReference>
<evidence type="ECO:0000259" key="10">
    <source>
        <dbReference type="PROSITE" id="PS51278"/>
    </source>
</evidence>
<evidence type="ECO:0000313" key="12">
    <source>
        <dbReference type="Proteomes" id="UP000199371"/>
    </source>
</evidence>
<dbReference type="NCBIfam" id="TIGR01536">
    <property type="entry name" value="asn_synth_AEB"/>
    <property type="match status" value="1"/>
</dbReference>